<name>A0ABQ3ZYV2_9ACTN</name>
<evidence type="ECO:0000313" key="2">
    <source>
        <dbReference type="EMBL" id="GIE23796.1"/>
    </source>
</evidence>
<proteinExistence type="predicted"/>
<dbReference type="Gene3D" id="2.60.120.200">
    <property type="match status" value="1"/>
</dbReference>
<dbReference type="EMBL" id="BOMN01000098">
    <property type="protein sequence ID" value="GIE23796.1"/>
    <property type="molecule type" value="Genomic_DNA"/>
</dbReference>
<keyword evidence="1" id="KW-0472">Membrane</keyword>
<keyword evidence="1" id="KW-1133">Transmembrane helix</keyword>
<gene>
    <name evidence="2" type="ORF">Ahu01nite_068980</name>
</gene>
<evidence type="ECO:0000313" key="3">
    <source>
        <dbReference type="Proteomes" id="UP000603200"/>
    </source>
</evidence>
<feature type="transmembrane region" description="Helical" evidence="1">
    <location>
        <begin position="364"/>
        <end position="386"/>
    </location>
</feature>
<feature type="transmembrane region" description="Helical" evidence="1">
    <location>
        <begin position="336"/>
        <end position="357"/>
    </location>
</feature>
<comment type="caution">
    <text evidence="2">The sequence shown here is derived from an EMBL/GenBank/DDBJ whole genome shotgun (WGS) entry which is preliminary data.</text>
</comment>
<feature type="transmembrane region" description="Helical" evidence="1">
    <location>
        <begin position="297"/>
        <end position="316"/>
    </location>
</feature>
<sequence>MRKTIIIGFASAVLVVILGGLLTAYTDMAQCSEGEREVPCPAAERVSDTFAFAHKPMSANGSITVHVAALTGTLTYPPPGRDAIVPGLVPWAKGGIIIKDGTGQGSPYVALMRTAEHGVRLQYAYTHDLAGSPDATWLRLTRAGDTVIGFDSMDGREWTEVGRTRIPGLPATVETGMFATSPGWLGLRTVALGGSVAESGFTQASATFDTITTTGTPTAPWTPAIVGDLGHTDWEKHHRPPGVTESAGTVTVTGSGDIGPQVDGGARDIEDTLAALALGLLIVLVISTRANTGPMKLAAVAFGAGLIAAGVTIPLGVRLLRTNGNTVNAVSALTELRVVVGVGVLFALAALFARALAVRLHRRWLAILVAIAVVVLPYLLAAFPLLPDVVAGWLLRLTPAAGFAVVGTVPEYSQVAAHYAPSTGYFPLPWWGGLLVLVAWTAVLMIGQVRGDALSPWLGGRTARGRLSGPAE</sequence>
<evidence type="ECO:0000256" key="1">
    <source>
        <dbReference type="SAM" id="Phobius"/>
    </source>
</evidence>
<evidence type="ECO:0008006" key="4">
    <source>
        <dbReference type="Google" id="ProtNLM"/>
    </source>
</evidence>
<dbReference type="Proteomes" id="UP000603200">
    <property type="component" value="Unassembled WGS sequence"/>
</dbReference>
<protein>
    <recommendedName>
        <fullName evidence="4">DUF1349 domain-containing protein</fullName>
    </recommendedName>
</protein>
<dbReference type="RefSeq" id="WP_203840848.1">
    <property type="nucleotide sequence ID" value="NZ_BAAATV010000021.1"/>
</dbReference>
<keyword evidence="1" id="KW-0812">Transmembrane</keyword>
<organism evidence="2 3">
    <name type="scientific">Winogradskya humida</name>
    <dbReference type="NCBI Taxonomy" id="113566"/>
    <lineage>
        <taxon>Bacteria</taxon>
        <taxon>Bacillati</taxon>
        <taxon>Actinomycetota</taxon>
        <taxon>Actinomycetes</taxon>
        <taxon>Micromonosporales</taxon>
        <taxon>Micromonosporaceae</taxon>
        <taxon>Winogradskya</taxon>
    </lineage>
</organism>
<reference evidence="2 3" key="1">
    <citation type="submission" date="2021-01" db="EMBL/GenBank/DDBJ databases">
        <title>Whole genome shotgun sequence of Actinoplanes humidus NBRC 14915.</title>
        <authorList>
            <person name="Komaki H."/>
            <person name="Tamura T."/>
        </authorList>
    </citation>
    <scope>NUCLEOTIDE SEQUENCE [LARGE SCALE GENOMIC DNA]</scope>
    <source>
        <strain evidence="2 3">NBRC 14915</strain>
    </source>
</reference>
<accession>A0ABQ3ZYV2</accession>
<feature type="transmembrane region" description="Helical" evidence="1">
    <location>
        <begin position="428"/>
        <end position="447"/>
    </location>
</feature>
<keyword evidence="3" id="KW-1185">Reference proteome</keyword>